<accession>A0A1F6PAW2</accession>
<dbReference type="Proteomes" id="UP000176634">
    <property type="component" value="Unassembled WGS sequence"/>
</dbReference>
<evidence type="ECO:0000313" key="3">
    <source>
        <dbReference type="Proteomes" id="UP000176634"/>
    </source>
</evidence>
<gene>
    <name evidence="2" type="ORF">A2563_01820</name>
</gene>
<dbReference type="STRING" id="1798705.A2563_01820"/>
<evidence type="ECO:0000313" key="2">
    <source>
        <dbReference type="EMBL" id="OGH93325.1"/>
    </source>
</evidence>
<dbReference type="AlphaFoldDB" id="A0A1F6PAW2"/>
<reference evidence="2 3" key="1">
    <citation type="journal article" date="2016" name="Nat. Commun.">
        <title>Thousands of microbial genomes shed light on interconnected biogeochemical processes in an aquifer system.</title>
        <authorList>
            <person name="Anantharaman K."/>
            <person name="Brown C.T."/>
            <person name="Hug L.A."/>
            <person name="Sharon I."/>
            <person name="Castelle C.J."/>
            <person name="Probst A.J."/>
            <person name="Thomas B.C."/>
            <person name="Singh A."/>
            <person name="Wilkins M.J."/>
            <person name="Karaoz U."/>
            <person name="Brodie E.L."/>
            <person name="Williams K.H."/>
            <person name="Hubbard S.S."/>
            <person name="Banfield J.F."/>
        </authorList>
    </citation>
    <scope>NUCLEOTIDE SEQUENCE [LARGE SCALE GENOMIC DNA]</scope>
</reference>
<sequence>MKPPRDYLSRTPVGATLIVDIKKDENEYLIAHNLPEGFTLENGVLRFSAGSQESYLVNGKEYNVYGNVSVDAQKELIIKDLSEEGFTEKEAREFVEQLPVREWAAESRLDHNKSNEWLDKHPKFKQEALEVLKNAKIEAEKQIRESEINRSKRK</sequence>
<evidence type="ECO:0000256" key="1">
    <source>
        <dbReference type="SAM" id="Coils"/>
    </source>
</evidence>
<name>A0A1F6PAW2_9BACT</name>
<dbReference type="EMBL" id="MFRA01000001">
    <property type="protein sequence ID" value="OGH93325.1"/>
    <property type="molecule type" value="Genomic_DNA"/>
</dbReference>
<keyword evidence="1" id="KW-0175">Coiled coil</keyword>
<protein>
    <submittedName>
        <fullName evidence="2">Uncharacterized protein</fullName>
    </submittedName>
</protein>
<organism evidence="2 3">
    <name type="scientific">Candidatus Magasanikbacteria bacterium RIFOXYD1_FULL_40_23</name>
    <dbReference type="NCBI Taxonomy" id="1798705"/>
    <lineage>
        <taxon>Bacteria</taxon>
        <taxon>Candidatus Magasanikiibacteriota</taxon>
    </lineage>
</organism>
<feature type="coiled-coil region" evidence="1">
    <location>
        <begin position="125"/>
        <end position="154"/>
    </location>
</feature>
<proteinExistence type="predicted"/>
<comment type="caution">
    <text evidence="2">The sequence shown here is derived from an EMBL/GenBank/DDBJ whole genome shotgun (WGS) entry which is preliminary data.</text>
</comment>